<evidence type="ECO:0000256" key="1">
    <source>
        <dbReference type="ARBA" id="ARBA00004141"/>
    </source>
</evidence>
<dbReference type="InterPro" id="IPR011759">
    <property type="entry name" value="Cyt_c_oxidase_su2_TM_dom"/>
</dbReference>
<dbReference type="Pfam" id="PF00116">
    <property type="entry name" value="COX2"/>
    <property type="match status" value="1"/>
</dbReference>
<evidence type="ECO:0000256" key="5">
    <source>
        <dbReference type="ARBA" id="ARBA00022692"/>
    </source>
</evidence>
<dbReference type="PROSITE" id="PS50999">
    <property type="entry name" value="COX2_TM"/>
    <property type="match status" value="1"/>
</dbReference>
<evidence type="ECO:0000256" key="8">
    <source>
        <dbReference type="ARBA" id="ARBA00022982"/>
    </source>
</evidence>
<keyword evidence="5 14" id="KW-0812">Transmembrane</keyword>
<evidence type="ECO:0000256" key="13">
    <source>
        <dbReference type="ARBA" id="ARBA00047816"/>
    </source>
</evidence>
<dbReference type="PROSITE" id="PS50857">
    <property type="entry name" value="COX2_CUA"/>
    <property type="match status" value="1"/>
</dbReference>
<evidence type="ECO:0000256" key="3">
    <source>
        <dbReference type="ARBA" id="ARBA00022448"/>
    </source>
</evidence>
<feature type="transmembrane region" description="Helical" evidence="16">
    <location>
        <begin position="88"/>
        <end position="110"/>
    </location>
</feature>
<comment type="caution">
    <text evidence="20">The sequence shown here is derived from an EMBL/GenBank/DDBJ whole genome shotgun (WGS) entry which is preliminary data.</text>
</comment>
<dbReference type="Pfam" id="PF02790">
    <property type="entry name" value="COX2_TM"/>
    <property type="match status" value="1"/>
</dbReference>
<comment type="function">
    <text evidence="12 15">Subunits I and II form the functional core of the enzyme complex. Electrons originating in cytochrome c are transferred via heme a and Cu(A) to the binuclear center formed by heme a3 and Cu(B).</text>
</comment>
<sequence>MRWIAVALMSLLSLSAHAAQPENGALGMQPAATPIMEKITFFHNGVLLPIITIITIAVAALLVYVMFRFNKKANPEPSKFSHNTMIEVVWTLVPVLILLFIAFFSFRLLYMEDVFPDVDESQVVNVKVQGNQWNWTYSYTDVDVDGYPLEFVSNPLHKGFGAEGGEPAGTTAAPRNLAVDYPMVIPEDTVVRIQTAASDVIHSFAVPAFGIKTDAIPGKLNELWVEVAEPGVYFGQCSELCGKDHAFMPIEVHVVSRTEYDAWIERAQSNLDDARQYLASLSGETETQLASAR</sequence>
<evidence type="ECO:0000256" key="7">
    <source>
        <dbReference type="ARBA" id="ARBA00022967"/>
    </source>
</evidence>
<dbReference type="PROSITE" id="PS00078">
    <property type="entry name" value="COX2"/>
    <property type="match status" value="1"/>
</dbReference>
<dbReference type="InterPro" id="IPR002429">
    <property type="entry name" value="CcO_II-like_C"/>
</dbReference>
<evidence type="ECO:0000256" key="2">
    <source>
        <dbReference type="ARBA" id="ARBA00007866"/>
    </source>
</evidence>
<name>A0ABW1S6P3_9PROT</name>
<dbReference type="Gene3D" id="1.10.287.90">
    <property type="match status" value="1"/>
</dbReference>
<dbReference type="Proteomes" id="UP001596303">
    <property type="component" value="Unassembled WGS sequence"/>
</dbReference>
<feature type="signal peptide" evidence="17">
    <location>
        <begin position="1"/>
        <end position="18"/>
    </location>
</feature>
<keyword evidence="8 14" id="KW-0249">Electron transport</keyword>
<dbReference type="InterPro" id="IPR001505">
    <property type="entry name" value="Copper_CuA"/>
</dbReference>
<proteinExistence type="inferred from homology"/>
<keyword evidence="3 14" id="KW-0813">Transport</keyword>
<comment type="cofactor">
    <cofactor evidence="15">
        <name>Cu cation</name>
        <dbReference type="ChEBI" id="CHEBI:23378"/>
    </cofactor>
    <text evidence="15">Binds a copper A center.</text>
</comment>
<accession>A0ABW1S6P3</accession>
<evidence type="ECO:0000256" key="11">
    <source>
        <dbReference type="ARBA" id="ARBA00023136"/>
    </source>
</evidence>
<dbReference type="PRINTS" id="PR01166">
    <property type="entry name" value="CYCOXIDASEII"/>
</dbReference>
<comment type="similarity">
    <text evidence="2 14">Belongs to the cytochrome c oxidase subunit 2 family.</text>
</comment>
<evidence type="ECO:0000313" key="21">
    <source>
        <dbReference type="Proteomes" id="UP001596303"/>
    </source>
</evidence>
<evidence type="ECO:0000256" key="6">
    <source>
        <dbReference type="ARBA" id="ARBA00022723"/>
    </source>
</evidence>
<dbReference type="PANTHER" id="PTHR22888:SF9">
    <property type="entry name" value="CYTOCHROME C OXIDASE SUBUNIT 2"/>
    <property type="match status" value="1"/>
</dbReference>
<keyword evidence="10 15" id="KW-0186">Copper</keyword>
<evidence type="ECO:0000256" key="16">
    <source>
        <dbReference type="SAM" id="Phobius"/>
    </source>
</evidence>
<evidence type="ECO:0000259" key="18">
    <source>
        <dbReference type="PROSITE" id="PS50857"/>
    </source>
</evidence>
<dbReference type="PANTHER" id="PTHR22888">
    <property type="entry name" value="CYTOCHROME C OXIDASE, SUBUNIT II"/>
    <property type="match status" value="1"/>
</dbReference>
<dbReference type="InterPro" id="IPR036257">
    <property type="entry name" value="Cyt_c_oxidase_su2_TM_sf"/>
</dbReference>
<organism evidence="20 21">
    <name type="scientific">Ponticaulis profundi</name>
    <dbReference type="NCBI Taxonomy" id="2665222"/>
    <lineage>
        <taxon>Bacteria</taxon>
        <taxon>Pseudomonadati</taxon>
        <taxon>Pseudomonadota</taxon>
        <taxon>Alphaproteobacteria</taxon>
        <taxon>Hyphomonadales</taxon>
        <taxon>Hyphomonadaceae</taxon>
        <taxon>Ponticaulis</taxon>
    </lineage>
</organism>
<evidence type="ECO:0000256" key="4">
    <source>
        <dbReference type="ARBA" id="ARBA00022660"/>
    </source>
</evidence>
<dbReference type="RefSeq" id="WP_377375750.1">
    <property type="nucleotide sequence ID" value="NZ_JBHSSW010000004.1"/>
</dbReference>
<evidence type="ECO:0000256" key="9">
    <source>
        <dbReference type="ARBA" id="ARBA00022989"/>
    </source>
</evidence>
<evidence type="ECO:0000313" key="20">
    <source>
        <dbReference type="EMBL" id="MFC6197203.1"/>
    </source>
</evidence>
<keyword evidence="11 16" id="KW-0472">Membrane</keyword>
<dbReference type="InterPro" id="IPR014222">
    <property type="entry name" value="Cyt_c_oxidase_su2"/>
</dbReference>
<keyword evidence="7" id="KW-1278">Translocase</keyword>
<feature type="chain" id="PRO_5045457331" description="Cytochrome c oxidase subunit 2" evidence="17">
    <location>
        <begin position="19"/>
        <end position="293"/>
    </location>
</feature>
<protein>
    <recommendedName>
        <fullName evidence="15">Cytochrome c oxidase subunit 2</fullName>
        <ecNumber evidence="15">7.1.1.9</ecNumber>
    </recommendedName>
</protein>
<evidence type="ECO:0000256" key="14">
    <source>
        <dbReference type="RuleBase" id="RU000456"/>
    </source>
</evidence>
<evidence type="ECO:0000256" key="10">
    <source>
        <dbReference type="ARBA" id="ARBA00023008"/>
    </source>
</evidence>
<dbReference type="EMBL" id="JBHSSW010000004">
    <property type="protein sequence ID" value="MFC6197203.1"/>
    <property type="molecule type" value="Genomic_DNA"/>
</dbReference>
<dbReference type="Gene3D" id="2.60.40.420">
    <property type="entry name" value="Cupredoxins - blue copper proteins"/>
    <property type="match status" value="1"/>
</dbReference>
<reference evidence="21" key="1">
    <citation type="journal article" date="2019" name="Int. J. Syst. Evol. Microbiol.">
        <title>The Global Catalogue of Microorganisms (GCM) 10K type strain sequencing project: providing services to taxonomists for standard genome sequencing and annotation.</title>
        <authorList>
            <consortium name="The Broad Institute Genomics Platform"/>
            <consortium name="The Broad Institute Genome Sequencing Center for Infectious Disease"/>
            <person name="Wu L."/>
            <person name="Ma J."/>
        </authorList>
    </citation>
    <scope>NUCLEOTIDE SEQUENCE [LARGE SCALE GENOMIC DNA]</scope>
    <source>
        <strain evidence="21">CGMCC-1.15741</strain>
    </source>
</reference>
<dbReference type="EC" id="7.1.1.9" evidence="15"/>
<keyword evidence="9 16" id="KW-1133">Transmembrane helix</keyword>
<evidence type="ECO:0000256" key="12">
    <source>
        <dbReference type="ARBA" id="ARBA00024688"/>
    </source>
</evidence>
<dbReference type="InterPro" id="IPR008972">
    <property type="entry name" value="Cupredoxin"/>
</dbReference>
<keyword evidence="6 15" id="KW-0479">Metal-binding</keyword>
<gene>
    <name evidence="20" type="primary">coxB</name>
    <name evidence="20" type="ORF">ACFQDM_03895</name>
</gene>
<evidence type="ECO:0000259" key="19">
    <source>
        <dbReference type="PROSITE" id="PS50999"/>
    </source>
</evidence>
<dbReference type="SUPFAM" id="SSF49503">
    <property type="entry name" value="Cupredoxins"/>
    <property type="match status" value="1"/>
</dbReference>
<dbReference type="NCBIfam" id="TIGR02866">
    <property type="entry name" value="CoxB"/>
    <property type="match status" value="1"/>
</dbReference>
<dbReference type="SUPFAM" id="SSF81464">
    <property type="entry name" value="Cytochrome c oxidase subunit II-like, transmembrane region"/>
    <property type="match status" value="1"/>
</dbReference>
<dbReference type="InterPro" id="IPR045187">
    <property type="entry name" value="CcO_II"/>
</dbReference>
<feature type="domain" description="Cytochrome oxidase subunit II copper A binding" evidence="18">
    <location>
        <begin position="121"/>
        <end position="266"/>
    </location>
</feature>
<evidence type="ECO:0000256" key="17">
    <source>
        <dbReference type="SAM" id="SignalP"/>
    </source>
</evidence>
<keyword evidence="21" id="KW-1185">Reference proteome</keyword>
<comment type="subcellular location">
    <subcellularLocation>
        <location evidence="14">Cell membrane</location>
        <topology evidence="14">Multi-pass membrane protein</topology>
    </subcellularLocation>
    <subcellularLocation>
        <location evidence="1">Membrane</location>
        <topology evidence="1">Multi-pass membrane protein</topology>
    </subcellularLocation>
</comment>
<evidence type="ECO:0000256" key="15">
    <source>
        <dbReference type="RuleBase" id="RU004024"/>
    </source>
</evidence>
<keyword evidence="4 14" id="KW-0679">Respiratory chain</keyword>
<feature type="domain" description="Cytochrome oxidase subunit II transmembrane region profile" evidence="19">
    <location>
        <begin position="20"/>
        <end position="116"/>
    </location>
</feature>
<feature type="transmembrane region" description="Helical" evidence="16">
    <location>
        <begin position="42"/>
        <end position="67"/>
    </location>
</feature>
<comment type="catalytic activity">
    <reaction evidence="13 15">
        <text>4 Fe(II)-[cytochrome c] + O2 + 8 H(+)(in) = 4 Fe(III)-[cytochrome c] + 2 H2O + 4 H(+)(out)</text>
        <dbReference type="Rhea" id="RHEA:11436"/>
        <dbReference type="Rhea" id="RHEA-COMP:10350"/>
        <dbReference type="Rhea" id="RHEA-COMP:14399"/>
        <dbReference type="ChEBI" id="CHEBI:15377"/>
        <dbReference type="ChEBI" id="CHEBI:15378"/>
        <dbReference type="ChEBI" id="CHEBI:15379"/>
        <dbReference type="ChEBI" id="CHEBI:29033"/>
        <dbReference type="ChEBI" id="CHEBI:29034"/>
        <dbReference type="EC" id="7.1.1.9"/>
    </reaction>
</comment>
<keyword evidence="17" id="KW-0732">Signal</keyword>